<reference evidence="3" key="2">
    <citation type="submission" date="2021-01" db="EMBL/GenBank/DDBJ databases">
        <authorList>
            <person name="Schikora-Tamarit M.A."/>
        </authorList>
    </citation>
    <scope>NUCLEOTIDE SEQUENCE</scope>
    <source>
        <strain evidence="3">CBS6075</strain>
    </source>
</reference>
<feature type="chain" id="PRO_5040340786" description="Secreted protein" evidence="2">
    <location>
        <begin position="20"/>
        <end position="258"/>
    </location>
</feature>
<organism evidence="3 4">
    <name type="scientific">Ogataea philodendri</name>
    <dbReference type="NCBI Taxonomy" id="1378263"/>
    <lineage>
        <taxon>Eukaryota</taxon>
        <taxon>Fungi</taxon>
        <taxon>Dikarya</taxon>
        <taxon>Ascomycota</taxon>
        <taxon>Saccharomycotina</taxon>
        <taxon>Pichiomycetes</taxon>
        <taxon>Pichiales</taxon>
        <taxon>Pichiaceae</taxon>
        <taxon>Ogataea</taxon>
    </lineage>
</organism>
<name>A0A9P8PDN5_9ASCO</name>
<evidence type="ECO:0008006" key="5">
    <source>
        <dbReference type="Google" id="ProtNLM"/>
    </source>
</evidence>
<sequence>MYLRYFFLIPLCSAAGSSSSEISMSSPSFTSTQSPSMSSSRSSDSDSGSFQSSAFSWPKVPCSIFHLASNSSPGMPCTTLVSTPYCGTPLAPSWIMSIVADLPLSFLESISGATSLYSEISDRAACTTFFALDDLYSVKSCSRASSIPAGFLAKISRIVLIPAAATSAATPSETNSSAILRTTMLMVSGGTRSCDACAEAAMICVTLRCFGVRYLRKNEYTPKTVSLCVPTSRETRFIIAIFWSRSNLLAFLLARCCS</sequence>
<gene>
    <name evidence="3" type="ORF">OGAPHI_001508</name>
</gene>
<comment type="caution">
    <text evidence="3">The sequence shown here is derived from an EMBL/GenBank/DDBJ whole genome shotgun (WGS) entry which is preliminary data.</text>
</comment>
<protein>
    <recommendedName>
        <fullName evidence="5">Secreted protein</fullName>
    </recommendedName>
</protein>
<evidence type="ECO:0000256" key="1">
    <source>
        <dbReference type="SAM" id="MobiDB-lite"/>
    </source>
</evidence>
<dbReference type="RefSeq" id="XP_046063650.1">
    <property type="nucleotide sequence ID" value="XM_046202278.1"/>
</dbReference>
<dbReference type="EMBL" id="JAEUBE010000137">
    <property type="protein sequence ID" value="KAH3669387.1"/>
    <property type="molecule type" value="Genomic_DNA"/>
</dbReference>
<keyword evidence="4" id="KW-1185">Reference proteome</keyword>
<evidence type="ECO:0000313" key="3">
    <source>
        <dbReference type="EMBL" id="KAH3669387.1"/>
    </source>
</evidence>
<keyword evidence="2" id="KW-0732">Signal</keyword>
<feature type="region of interest" description="Disordered" evidence="1">
    <location>
        <begin position="26"/>
        <end position="45"/>
    </location>
</feature>
<feature type="signal peptide" evidence="2">
    <location>
        <begin position="1"/>
        <end position="19"/>
    </location>
</feature>
<evidence type="ECO:0000313" key="4">
    <source>
        <dbReference type="Proteomes" id="UP000769157"/>
    </source>
</evidence>
<accession>A0A9P8PDN5</accession>
<proteinExistence type="predicted"/>
<dbReference type="AlphaFoldDB" id="A0A9P8PDN5"/>
<evidence type="ECO:0000256" key="2">
    <source>
        <dbReference type="SAM" id="SignalP"/>
    </source>
</evidence>
<reference evidence="3" key="1">
    <citation type="journal article" date="2021" name="Open Biol.">
        <title>Shared evolutionary footprints suggest mitochondrial oxidative damage underlies multiple complex I losses in fungi.</title>
        <authorList>
            <person name="Schikora-Tamarit M.A."/>
            <person name="Marcet-Houben M."/>
            <person name="Nosek J."/>
            <person name="Gabaldon T."/>
        </authorList>
    </citation>
    <scope>NUCLEOTIDE SEQUENCE</scope>
    <source>
        <strain evidence="3">CBS6075</strain>
    </source>
</reference>
<dbReference type="Proteomes" id="UP000769157">
    <property type="component" value="Unassembled WGS sequence"/>
</dbReference>
<dbReference type="GeneID" id="70233476"/>